<keyword evidence="1" id="KW-0963">Cytoplasm</keyword>
<dbReference type="InterPro" id="IPR035979">
    <property type="entry name" value="RBD_domain_sf"/>
</dbReference>
<accession>A0A058Z0T1</accession>
<dbReference type="STRING" id="691883.A0A058Z0T1"/>
<evidence type="ECO:0000256" key="3">
    <source>
        <dbReference type="ARBA" id="ARBA00022884"/>
    </source>
</evidence>
<dbReference type="SUPFAM" id="SSF54928">
    <property type="entry name" value="RNA-binding domain, RBD"/>
    <property type="match status" value="1"/>
</dbReference>
<dbReference type="Pfam" id="PF00076">
    <property type="entry name" value="RRM_1"/>
    <property type="match status" value="1"/>
</dbReference>
<dbReference type="InterPro" id="IPR017334">
    <property type="entry name" value="eIF3_g"/>
</dbReference>
<evidence type="ECO:0000256" key="1">
    <source>
        <dbReference type="ARBA" id="ARBA00022490"/>
    </source>
</evidence>
<dbReference type="EMBL" id="KB932212">
    <property type="protein sequence ID" value="KCV67865.1"/>
    <property type="molecule type" value="Genomic_DNA"/>
</dbReference>
<dbReference type="PROSITE" id="PS50102">
    <property type="entry name" value="RRM"/>
    <property type="match status" value="1"/>
</dbReference>
<evidence type="ECO:0000256" key="5">
    <source>
        <dbReference type="PROSITE-ProRule" id="PRU00176"/>
    </source>
</evidence>
<evidence type="ECO:0000259" key="6">
    <source>
        <dbReference type="PROSITE" id="PS50102"/>
    </source>
</evidence>
<dbReference type="SMART" id="SM00360">
    <property type="entry name" value="RRM"/>
    <property type="match status" value="1"/>
</dbReference>
<dbReference type="OMA" id="IVNPYPN"/>
<dbReference type="InterPro" id="IPR000504">
    <property type="entry name" value="RRM_dom"/>
</dbReference>
<keyword evidence="3 5" id="KW-0694">RNA-binding</keyword>
<keyword evidence="4" id="KW-0648">Protein biosynthesis</keyword>
<dbReference type="OrthoDB" id="639027at2759"/>
<keyword evidence="2" id="KW-0396">Initiation factor</keyword>
<sequence>MGAGPALAKRLGYAHVGRPFRGASLSPWKWRKFGRAANHPPGPQFSTTGLGEPITFRMQLSTRVEEENDASRSMVDSLRTNDGVSCRICRGSHFTAVCPHRDNLGVINQTISLDPTQMEDVGKTPAGRYVPPIMRGRMGAGSNEPPAYTIRVSNLSEFMYEDALRTLFAKCGIITRIFLATDRPVDRQGNIIRNSREPPRCKGYAFVSYLNKADAERAIQEYNKYGLDNLIMEVDWARSKDE</sequence>
<evidence type="ECO:0000313" key="8">
    <source>
        <dbReference type="Proteomes" id="UP000030693"/>
    </source>
</evidence>
<dbReference type="PANTHER" id="PTHR10352">
    <property type="entry name" value="EUKARYOTIC TRANSLATION INITIATION FACTOR 3 SUBUNIT G"/>
    <property type="match status" value="1"/>
</dbReference>
<dbReference type="Gene3D" id="3.30.70.330">
    <property type="match status" value="1"/>
</dbReference>
<dbReference type="GO" id="GO:0005852">
    <property type="term" value="C:eukaryotic translation initiation factor 3 complex"/>
    <property type="evidence" value="ECO:0007669"/>
    <property type="project" value="InterPro"/>
</dbReference>
<dbReference type="PIRSF" id="PIRSF037949">
    <property type="entry name" value="Transl_init_eIF-3_RNA-bind"/>
    <property type="match status" value="1"/>
</dbReference>
<dbReference type="GO" id="GO:0003723">
    <property type="term" value="F:RNA binding"/>
    <property type="evidence" value="ECO:0007669"/>
    <property type="project" value="UniProtKB-UniRule"/>
</dbReference>
<organism evidence="7">
    <name type="scientific">Fonticula alba</name>
    <name type="common">Slime mold</name>
    <dbReference type="NCBI Taxonomy" id="691883"/>
    <lineage>
        <taxon>Eukaryota</taxon>
        <taxon>Rotosphaerida</taxon>
        <taxon>Fonticulaceae</taxon>
        <taxon>Fonticula</taxon>
    </lineage>
</organism>
<dbReference type="CDD" id="cd12408">
    <property type="entry name" value="RRM_eIF3G_like"/>
    <property type="match status" value="1"/>
</dbReference>
<dbReference type="InterPro" id="IPR024675">
    <property type="entry name" value="eIF3g_N"/>
</dbReference>
<protein>
    <recommendedName>
        <fullName evidence="6">RRM domain-containing protein</fullName>
    </recommendedName>
</protein>
<gene>
    <name evidence="7" type="ORF">H696_05595</name>
</gene>
<evidence type="ECO:0000256" key="4">
    <source>
        <dbReference type="ARBA" id="ARBA00022917"/>
    </source>
</evidence>
<dbReference type="eggNOG" id="KOG0122">
    <property type="taxonomic scope" value="Eukaryota"/>
</dbReference>
<dbReference type="InterPro" id="IPR034240">
    <property type="entry name" value="eIF3G_RRM"/>
</dbReference>
<dbReference type="AlphaFoldDB" id="A0A058Z0T1"/>
<dbReference type="GeneID" id="20530320"/>
<evidence type="ECO:0000256" key="2">
    <source>
        <dbReference type="ARBA" id="ARBA00022540"/>
    </source>
</evidence>
<dbReference type="Pfam" id="PF12353">
    <property type="entry name" value="eIF3g"/>
    <property type="match status" value="1"/>
</dbReference>
<dbReference type="RefSeq" id="XP_009497685.1">
    <property type="nucleotide sequence ID" value="XM_009499410.1"/>
</dbReference>
<evidence type="ECO:0000313" key="7">
    <source>
        <dbReference type="EMBL" id="KCV67865.1"/>
    </source>
</evidence>
<keyword evidence="8" id="KW-1185">Reference proteome</keyword>
<dbReference type="Proteomes" id="UP000030693">
    <property type="component" value="Unassembled WGS sequence"/>
</dbReference>
<name>A0A058Z0T1_FONAL</name>
<proteinExistence type="predicted"/>
<dbReference type="GO" id="GO:0003743">
    <property type="term" value="F:translation initiation factor activity"/>
    <property type="evidence" value="ECO:0007669"/>
    <property type="project" value="UniProtKB-KW"/>
</dbReference>
<dbReference type="InterPro" id="IPR012677">
    <property type="entry name" value="Nucleotide-bd_a/b_plait_sf"/>
</dbReference>
<feature type="domain" description="RRM" evidence="6">
    <location>
        <begin position="148"/>
        <end position="239"/>
    </location>
</feature>
<reference evidence="7" key="1">
    <citation type="submission" date="2013-04" db="EMBL/GenBank/DDBJ databases">
        <title>The Genome Sequence of Fonticula alba ATCC 38817.</title>
        <authorList>
            <consortium name="The Broad Institute Genomics Platform"/>
            <person name="Russ C."/>
            <person name="Cuomo C."/>
            <person name="Burger G."/>
            <person name="Gray M.W."/>
            <person name="Holland P.W.H."/>
            <person name="King N."/>
            <person name="Lang F.B.F."/>
            <person name="Roger A.J."/>
            <person name="Ruiz-Trillo I."/>
            <person name="Brown M."/>
            <person name="Walker B."/>
            <person name="Young S."/>
            <person name="Zeng Q."/>
            <person name="Gargeya S."/>
            <person name="Fitzgerald M."/>
            <person name="Haas B."/>
            <person name="Abouelleil A."/>
            <person name="Allen A.W."/>
            <person name="Alvarado L."/>
            <person name="Arachchi H.M."/>
            <person name="Berlin A.M."/>
            <person name="Chapman S.B."/>
            <person name="Gainer-Dewar J."/>
            <person name="Goldberg J."/>
            <person name="Griggs A."/>
            <person name="Gujja S."/>
            <person name="Hansen M."/>
            <person name="Howarth C."/>
            <person name="Imamovic A."/>
            <person name="Ireland A."/>
            <person name="Larimer J."/>
            <person name="McCowan C."/>
            <person name="Murphy C."/>
            <person name="Pearson M."/>
            <person name="Poon T.W."/>
            <person name="Priest M."/>
            <person name="Roberts A."/>
            <person name="Saif S."/>
            <person name="Shea T."/>
            <person name="Sisk P."/>
            <person name="Sykes S."/>
            <person name="Wortman J."/>
            <person name="Nusbaum C."/>
            <person name="Birren B."/>
        </authorList>
    </citation>
    <scope>NUCLEOTIDE SEQUENCE [LARGE SCALE GENOMIC DNA]</scope>
    <source>
        <strain evidence="7">ATCC 38817</strain>
    </source>
</reference>